<gene>
    <name evidence="2" type="ORF">ACFPOF_06050</name>
</gene>
<dbReference type="RefSeq" id="WP_378130612.1">
    <property type="nucleotide sequence ID" value="NZ_JBHSMI010000011.1"/>
</dbReference>
<proteinExistence type="predicted"/>
<organism evidence="2 3">
    <name type="scientific">Cohnella soli</name>
    <dbReference type="NCBI Taxonomy" id="425005"/>
    <lineage>
        <taxon>Bacteria</taxon>
        <taxon>Bacillati</taxon>
        <taxon>Bacillota</taxon>
        <taxon>Bacilli</taxon>
        <taxon>Bacillales</taxon>
        <taxon>Paenibacillaceae</taxon>
        <taxon>Cohnella</taxon>
    </lineage>
</organism>
<dbReference type="Proteomes" id="UP001596113">
    <property type="component" value="Unassembled WGS sequence"/>
</dbReference>
<evidence type="ECO:0000256" key="1">
    <source>
        <dbReference type="SAM" id="MobiDB-lite"/>
    </source>
</evidence>
<name>A0ABW0HP05_9BACL</name>
<feature type="region of interest" description="Disordered" evidence="1">
    <location>
        <begin position="149"/>
        <end position="173"/>
    </location>
</feature>
<accession>A0ABW0HP05</accession>
<reference evidence="3" key="1">
    <citation type="journal article" date="2019" name="Int. J. Syst. Evol. Microbiol.">
        <title>The Global Catalogue of Microorganisms (GCM) 10K type strain sequencing project: providing services to taxonomists for standard genome sequencing and annotation.</title>
        <authorList>
            <consortium name="The Broad Institute Genomics Platform"/>
            <consortium name="The Broad Institute Genome Sequencing Center for Infectious Disease"/>
            <person name="Wu L."/>
            <person name="Ma J."/>
        </authorList>
    </citation>
    <scope>NUCLEOTIDE SEQUENCE [LARGE SCALE GENOMIC DNA]</scope>
    <source>
        <strain evidence="3">CGMCC 1.18575</strain>
    </source>
</reference>
<dbReference type="EMBL" id="JBHSMI010000011">
    <property type="protein sequence ID" value="MFC5402293.1"/>
    <property type="molecule type" value="Genomic_DNA"/>
</dbReference>
<sequence length="173" mass="19702">MRDRTQKREGISCATCNDIFIIEGTNLVPRSAREATLAAEAKVQQLCQAIKQYALNNYEPQMVDFVSKIPASKWYDLWQVGTPAIGTFRKDLKMTGVKGTFTGLLYGNYPHNVERIILTLQSCGIEDPQLMTRYDVLQSLIQDHRIAQDEERAQRHSGNKINEYTSYADPEDL</sequence>
<evidence type="ECO:0000313" key="2">
    <source>
        <dbReference type="EMBL" id="MFC5402293.1"/>
    </source>
</evidence>
<protein>
    <submittedName>
        <fullName evidence="2">Uncharacterized protein</fullName>
    </submittedName>
</protein>
<comment type="caution">
    <text evidence="2">The sequence shown here is derived from an EMBL/GenBank/DDBJ whole genome shotgun (WGS) entry which is preliminary data.</text>
</comment>
<evidence type="ECO:0000313" key="3">
    <source>
        <dbReference type="Proteomes" id="UP001596113"/>
    </source>
</evidence>
<keyword evidence="3" id="KW-1185">Reference proteome</keyword>